<protein>
    <submittedName>
        <fullName evidence="1">Uncharacterized protein</fullName>
    </submittedName>
</protein>
<name>A0A8H7Q6M9_9FUNG</name>
<proteinExistence type="predicted"/>
<sequence length="580" mass="65768">MELNNNDEYDTRALPSTIFIKPYLELFKPKQTLDRWNRTSYLQYLHSKAICAKMLLATSKLHVSITKCRQIFKRMIVENEETFKFFGLALNHVILEESDSPIGCKTWRMMRIHQWPSGSDQTEMRSRSFYYDSRKGDFDSPISWFRSGSMLGRNFLDIILLDIILKERSVENVRNESCRMKKEECSVTSYAKEMTCRLRMLMRSLLVEEGAALENLLELFQYSCAEAIATHCHASYRISQYAAFILESILSSGTYYLMDLASKCKDCPDCRLISISHKILYENTCEDGKAAYEDALRTSPLASTSDILLLSHDCDNDLDKLTATFDRPNNEPFVSHLRVADQALKCGDIRDILLAATLLASHRSLTGGKVSSGFFVGTALHLLDCHWSRFHGNDHSHPVSSCKVQRDVDRAIILAGNRDLMTLRVNETIFIFAVDRQRIDGTYQTLQKLQASDIVVDGKEMTELLKDIQIEGGSATYNKDGFGAIKSAVFTGDQKLWIPPLAEDLLQAGVYISRSRVNDDELGVINVIEQAALMEGKFSIRGQRKGAHIRKATRTMADIYQCSNEHTKLTSRMVTGVRIG</sequence>
<organism evidence="1 2">
    <name type="scientific">Umbelopsis vinacea</name>
    <dbReference type="NCBI Taxonomy" id="44442"/>
    <lineage>
        <taxon>Eukaryota</taxon>
        <taxon>Fungi</taxon>
        <taxon>Fungi incertae sedis</taxon>
        <taxon>Mucoromycota</taxon>
        <taxon>Mucoromycotina</taxon>
        <taxon>Umbelopsidomycetes</taxon>
        <taxon>Umbelopsidales</taxon>
        <taxon>Umbelopsidaceae</taxon>
        <taxon>Umbelopsis</taxon>
    </lineage>
</organism>
<comment type="caution">
    <text evidence="1">The sequence shown here is derived from an EMBL/GenBank/DDBJ whole genome shotgun (WGS) entry which is preliminary data.</text>
</comment>
<dbReference type="EMBL" id="JAEPRA010000004">
    <property type="protein sequence ID" value="KAG2186520.1"/>
    <property type="molecule type" value="Genomic_DNA"/>
</dbReference>
<accession>A0A8H7Q6M9</accession>
<dbReference type="OrthoDB" id="2475287at2759"/>
<evidence type="ECO:0000313" key="2">
    <source>
        <dbReference type="Proteomes" id="UP000612746"/>
    </source>
</evidence>
<dbReference type="AlphaFoldDB" id="A0A8H7Q6M9"/>
<evidence type="ECO:0000313" key="1">
    <source>
        <dbReference type="EMBL" id="KAG2186520.1"/>
    </source>
</evidence>
<reference evidence="1" key="1">
    <citation type="submission" date="2020-12" db="EMBL/GenBank/DDBJ databases">
        <title>Metabolic potential, ecology and presence of endohyphal bacteria is reflected in genomic diversity of Mucoromycotina.</title>
        <authorList>
            <person name="Muszewska A."/>
            <person name="Okrasinska A."/>
            <person name="Steczkiewicz K."/>
            <person name="Drgas O."/>
            <person name="Orlowska M."/>
            <person name="Perlinska-Lenart U."/>
            <person name="Aleksandrzak-Piekarczyk T."/>
            <person name="Szatraj K."/>
            <person name="Zielenkiewicz U."/>
            <person name="Pilsyk S."/>
            <person name="Malc E."/>
            <person name="Mieczkowski P."/>
            <person name="Kruszewska J.S."/>
            <person name="Biernat P."/>
            <person name="Pawlowska J."/>
        </authorList>
    </citation>
    <scope>NUCLEOTIDE SEQUENCE</scope>
    <source>
        <strain evidence="1">WA0000051536</strain>
    </source>
</reference>
<keyword evidence="2" id="KW-1185">Reference proteome</keyword>
<dbReference type="Proteomes" id="UP000612746">
    <property type="component" value="Unassembled WGS sequence"/>
</dbReference>
<gene>
    <name evidence="1" type="ORF">INT44_002742</name>
</gene>